<dbReference type="Proteomes" id="UP000000637">
    <property type="component" value="Chromosome"/>
</dbReference>
<evidence type="ECO:0000313" key="1">
    <source>
        <dbReference type="EMBL" id="ABM09408.1"/>
    </source>
</evidence>
<keyword evidence="2" id="KW-1185">Reference proteome</keyword>
<sequence>MLASNVIAAAQRVCPHMMPGSSFHSPPRTHDGPMQRKKLDVLIASHWPDAVIATTTDLALRGLSDRVLTLGVRSGMLIRLRRGAYIRTLDWRTQKPWEQDLLRIQAHHSNVGRRSVYSHASAARLHGCSPWGAGSTVHVTVPFSPAQASSGEDVTAHGGHLEPSEMVELQASWPRPVRVTSLERTVVDCARTMDLERAVVIADQALRRGANQLLLQTYVDSGRITRGVRRVRRVLEAMDARSESVGETRTRILLSRLGIRDAVLQLEVETPLGRYRGDFGWEDRRVILEFDGRAKYFDYAPTDEVLFNERRREKALADSGWEVVRIDWQQLSRPWEVERKLKAALERRPYYRGKPAVPRPSSNGTAG</sequence>
<organism evidence="1 2">
    <name type="scientific">Paenarthrobacter aurescens (strain TC1)</name>
    <dbReference type="NCBI Taxonomy" id="290340"/>
    <lineage>
        <taxon>Bacteria</taxon>
        <taxon>Bacillati</taxon>
        <taxon>Actinomycetota</taxon>
        <taxon>Actinomycetes</taxon>
        <taxon>Micrococcales</taxon>
        <taxon>Micrococcaceae</taxon>
        <taxon>Paenarthrobacter</taxon>
    </lineage>
</organism>
<dbReference type="AlphaFoldDB" id="A1R8Z1"/>
<dbReference type="eggNOG" id="COG5340">
    <property type="taxonomic scope" value="Bacteria"/>
</dbReference>
<protein>
    <recommendedName>
        <fullName evidence="3">DUF559 domain-containing protein</fullName>
    </recommendedName>
</protein>
<name>A1R8Z1_PAEAT</name>
<evidence type="ECO:0000313" key="2">
    <source>
        <dbReference type="Proteomes" id="UP000000637"/>
    </source>
</evidence>
<gene>
    <name evidence="1" type="ordered locus">AAur_2996</name>
</gene>
<reference evidence="1 2" key="1">
    <citation type="journal article" date="2006" name="PLoS Genet.">
        <title>Secrets of soil survival revealed by the genome sequence of Arthrobacter aurescens TC1.</title>
        <authorList>
            <person name="Mongodin E.F."/>
            <person name="Shapir N."/>
            <person name="Daugherty S.C."/>
            <person name="DeBoy R.T."/>
            <person name="Emerson J.B."/>
            <person name="Shvartzbeyn A."/>
            <person name="Radune D."/>
            <person name="Vamathevan J."/>
            <person name="Riggs F."/>
            <person name="Grinberg V."/>
            <person name="Khouri H."/>
            <person name="Wackett L.P."/>
            <person name="Nelson K.E."/>
            <person name="Sadowsky M.J."/>
        </authorList>
    </citation>
    <scope>NUCLEOTIDE SEQUENCE [LARGE SCALE GENOMIC DNA]</scope>
    <source>
        <strain evidence="1 2">TC1</strain>
    </source>
</reference>
<dbReference type="KEGG" id="aau:AAur_2996"/>
<dbReference type="EMBL" id="CP000474">
    <property type="protein sequence ID" value="ABM09408.1"/>
    <property type="molecule type" value="Genomic_DNA"/>
</dbReference>
<proteinExistence type="predicted"/>
<dbReference type="HOGENOM" id="CLU_052626_4_1_11"/>
<dbReference type="Gene3D" id="3.40.960.10">
    <property type="entry name" value="VSR Endonuclease"/>
    <property type="match status" value="1"/>
</dbReference>
<dbReference type="STRING" id="290340.AAur_2996"/>
<evidence type="ECO:0008006" key="3">
    <source>
        <dbReference type="Google" id="ProtNLM"/>
    </source>
</evidence>
<accession>A1R8Z1</accession>